<keyword evidence="3" id="KW-1185">Reference proteome</keyword>
<organism evidence="2 3">
    <name type="scientific">Phyllobacterium phragmitis</name>
    <dbReference type="NCBI Taxonomy" id="2670329"/>
    <lineage>
        <taxon>Bacteria</taxon>
        <taxon>Pseudomonadati</taxon>
        <taxon>Pseudomonadota</taxon>
        <taxon>Alphaproteobacteria</taxon>
        <taxon>Hyphomicrobiales</taxon>
        <taxon>Phyllobacteriaceae</taxon>
        <taxon>Phyllobacterium</taxon>
    </lineage>
</organism>
<keyword evidence="1" id="KW-1133">Transmembrane helix</keyword>
<feature type="transmembrane region" description="Helical" evidence="1">
    <location>
        <begin position="197"/>
        <end position="217"/>
    </location>
</feature>
<feature type="transmembrane region" description="Helical" evidence="1">
    <location>
        <begin position="159"/>
        <end position="177"/>
    </location>
</feature>
<feature type="transmembrane region" description="Helical" evidence="1">
    <location>
        <begin position="81"/>
        <end position="105"/>
    </location>
</feature>
<comment type="caution">
    <text evidence="2">The sequence shown here is derived from an EMBL/GenBank/DDBJ whole genome shotgun (WGS) entry which is preliminary data.</text>
</comment>
<dbReference type="InterPro" id="IPR047928">
    <property type="entry name" value="Perm_prefix_1"/>
</dbReference>
<name>A0ABQ0GWR7_9HYPH</name>
<feature type="transmembrane region" description="Helical" evidence="1">
    <location>
        <begin position="133"/>
        <end position="152"/>
    </location>
</feature>
<dbReference type="NCBIfam" id="NF038403">
    <property type="entry name" value="perm_prefix_1"/>
    <property type="match status" value="1"/>
</dbReference>
<evidence type="ECO:0008006" key="4">
    <source>
        <dbReference type="Google" id="ProtNLM"/>
    </source>
</evidence>
<accession>A0ABQ0GWR7</accession>
<evidence type="ECO:0000256" key="1">
    <source>
        <dbReference type="SAM" id="Phobius"/>
    </source>
</evidence>
<evidence type="ECO:0000313" key="2">
    <source>
        <dbReference type="EMBL" id="GAB1581119.1"/>
    </source>
</evidence>
<keyword evidence="1" id="KW-0472">Membrane</keyword>
<protein>
    <recommendedName>
        <fullName evidence="4">DUF1700 domain-containing protein</fullName>
    </recommendedName>
</protein>
<evidence type="ECO:0000313" key="3">
    <source>
        <dbReference type="Proteomes" id="UP001628091"/>
    </source>
</evidence>
<reference evidence="2 3" key="1">
    <citation type="submission" date="2024-10" db="EMBL/GenBank/DDBJ databases">
        <title>Isolation, draft genome sequencing and identification of Phyllobacterium sp. NSA23, isolated from leaf soil.</title>
        <authorList>
            <person name="Akita H."/>
        </authorList>
    </citation>
    <scope>NUCLEOTIDE SEQUENCE [LARGE SCALE GENOMIC DNA]</scope>
    <source>
        <strain evidence="2 3">NSA23</strain>
    </source>
</reference>
<dbReference type="Proteomes" id="UP001628091">
    <property type="component" value="Unassembled WGS sequence"/>
</dbReference>
<sequence>MSPLFDPLRERLLRAGIAPRYVHRYVTELKEHLEDLTDALMEEGASRSEAEARAYARLGDEDDLAQAMIGRNDLRSWSARAPWATLALAPLTLAIGVAACALLLIGAREYGVGPGSHPHIPAWFVGLVDAVETLSNFILPILCGWGIAVIAMRQRLQSVWPAVALAFVALLGSGLQLDVALPSASGDAGSLMVSFGTFSNPRLVLNLLLILSPYLVWRKWVMPTYG</sequence>
<gene>
    <name evidence="2" type="ORF">PPNSA23_10620</name>
</gene>
<proteinExistence type="predicted"/>
<dbReference type="RefSeq" id="WP_407864006.1">
    <property type="nucleotide sequence ID" value="NZ_BAAFZP010000001.1"/>
</dbReference>
<dbReference type="EMBL" id="BAAFZP010000001">
    <property type="protein sequence ID" value="GAB1581119.1"/>
    <property type="molecule type" value="Genomic_DNA"/>
</dbReference>
<keyword evidence="1" id="KW-0812">Transmembrane</keyword>